<protein>
    <submittedName>
        <fullName evidence="1">Uncharacterized protein</fullName>
    </submittedName>
</protein>
<accession>A0A5B7HF66</accession>
<reference evidence="1 2" key="1">
    <citation type="submission" date="2019-05" db="EMBL/GenBank/DDBJ databases">
        <title>Another draft genome of Portunus trituberculatus and its Hox gene families provides insights of decapod evolution.</title>
        <authorList>
            <person name="Jeong J.-H."/>
            <person name="Song I."/>
            <person name="Kim S."/>
            <person name="Choi T."/>
            <person name="Kim D."/>
            <person name="Ryu S."/>
            <person name="Kim W."/>
        </authorList>
    </citation>
    <scope>NUCLEOTIDE SEQUENCE [LARGE SCALE GENOMIC DNA]</scope>
    <source>
        <tissue evidence="1">Muscle</tissue>
    </source>
</reference>
<organism evidence="1 2">
    <name type="scientific">Portunus trituberculatus</name>
    <name type="common">Swimming crab</name>
    <name type="synonym">Neptunus trituberculatus</name>
    <dbReference type="NCBI Taxonomy" id="210409"/>
    <lineage>
        <taxon>Eukaryota</taxon>
        <taxon>Metazoa</taxon>
        <taxon>Ecdysozoa</taxon>
        <taxon>Arthropoda</taxon>
        <taxon>Crustacea</taxon>
        <taxon>Multicrustacea</taxon>
        <taxon>Malacostraca</taxon>
        <taxon>Eumalacostraca</taxon>
        <taxon>Eucarida</taxon>
        <taxon>Decapoda</taxon>
        <taxon>Pleocyemata</taxon>
        <taxon>Brachyura</taxon>
        <taxon>Eubrachyura</taxon>
        <taxon>Portunoidea</taxon>
        <taxon>Portunidae</taxon>
        <taxon>Portuninae</taxon>
        <taxon>Portunus</taxon>
    </lineage>
</organism>
<evidence type="ECO:0000313" key="1">
    <source>
        <dbReference type="EMBL" id="MPC71010.1"/>
    </source>
</evidence>
<sequence length="62" mass="6971">MLVVRGEVEGLVRYVEVQRMGRGGGCMERDERTVNKEQSTFTVLPVTIGFHRTPKNGPQINP</sequence>
<name>A0A5B7HF66_PORTR</name>
<evidence type="ECO:0000313" key="2">
    <source>
        <dbReference type="Proteomes" id="UP000324222"/>
    </source>
</evidence>
<gene>
    <name evidence="1" type="ORF">E2C01_065277</name>
</gene>
<dbReference type="AlphaFoldDB" id="A0A5B7HF66"/>
<dbReference type="EMBL" id="VSRR010032138">
    <property type="protein sequence ID" value="MPC71010.1"/>
    <property type="molecule type" value="Genomic_DNA"/>
</dbReference>
<keyword evidence="2" id="KW-1185">Reference proteome</keyword>
<comment type="caution">
    <text evidence="1">The sequence shown here is derived from an EMBL/GenBank/DDBJ whole genome shotgun (WGS) entry which is preliminary data.</text>
</comment>
<proteinExistence type="predicted"/>
<dbReference type="Proteomes" id="UP000324222">
    <property type="component" value="Unassembled WGS sequence"/>
</dbReference>